<protein>
    <recommendedName>
        <fullName evidence="3">YYY membrane protein</fullName>
    </recommendedName>
</protein>
<keyword evidence="1" id="KW-0472">Membrane</keyword>
<feature type="transmembrane region" description="Helical" evidence="1">
    <location>
        <begin position="61"/>
        <end position="82"/>
    </location>
</feature>
<evidence type="ECO:0000313" key="2">
    <source>
        <dbReference type="EMBL" id="SUZ51361.1"/>
    </source>
</evidence>
<feature type="transmembrane region" description="Helical" evidence="1">
    <location>
        <begin position="359"/>
        <end position="378"/>
    </location>
</feature>
<feature type="transmembrane region" description="Helical" evidence="1">
    <location>
        <begin position="398"/>
        <end position="420"/>
    </location>
</feature>
<dbReference type="InterPro" id="IPR018746">
    <property type="entry name" value="DUF2298"/>
</dbReference>
<feature type="transmembrane region" description="Helical" evidence="1">
    <location>
        <begin position="583"/>
        <end position="602"/>
    </location>
</feature>
<dbReference type="Pfam" id="PF10060">
    <property type="entry name" value="DUF2298"/>
    <property type="match status" value="1"/>
</dbReference>
<dbReference type="NCBIfam" id="TIGR03662">
    <property type="entry name" value="Chlor_Arch_YYY"/>
    <property type="match status" value="1"/>
</dbReference>
<evidence type="ECO:0008006" key="3">
    <source>
        <dbReference type="Google" id="ProtNLM"/>
    </source>
</evidence>
<sequence length="767" mass="84265">MAKPAGMVFFAYILWVLGLTHIAPNTQLTIVVVLSVAAVPNIYLSVRNFGAIVNFVRENWAVLVAAEALFIGFYLAWVAIVSEVPAINHTEKPMDFGFMNAVLQSRFFPPEDPWLSGNNISYYYFGHFMMAFLVQLSGVASSVGYNLGMSLVPALVAVGAFGLVYNLVRLSGGSLRAGLVFGAVGPILILLAGNMEGIMEFVNLRGWGTDGFWEWVGIKGLTGAETGSGVFPNSVWWWFRSSRVIDTLAGFQSLDYTITEFPLFSFILGDLHPHVTNLPFVILGLGLTLNVFLSEERMGLDWLRDHALEAAAIALFIGSLAFINIWDFPVIASIFGTAVLVKAYGDFDGDLAEAARSTVIVAAPVLVVAVILFIPFYMDFGTATSGILPLRGVNTRPFLLFLVMGPLILLAVSFMIRQVTELSRPSDFDNSAAALVMVVVSTPFLIWIGAAFIVTWIDEGTGAAFGEVLKKATLAVPGLALVGLAGFSALQRSRLNNGLTTAFPLLLAGFAFYLLVGAELFYVVDQFGGGFRRMNTVFKTYYQSWLLLGVVGAYGLYYLWSLRPTPELYLEIGRGAFDRIIHAGRMAWVCAVIVLMVASFYYPVGAVLDRTGVFQEGHTIGDNTLDGLAFLKQNSPGEYAAIEWLRDNAPRGRMVEAVGDDYSDFARISSSTGLPTVLGWKGHELQWRSSSSFLGSREEDVRSIFSSEDPNEVRRLLDSYGVRYVYLGSRERRSYGGKNLADFDFLNTVREWDDVVVYEMVQPKVQN</sequence>
<reference evidence="2" key="1">
    <citation type="submission" date="2018-05" db="EMBL/GenBank/DDBJ databases">
        <authorList>
            <person name="Lanie J.A."/>
            <person name="Ng W.-L."/>
            <person name="Kazmierczak K.M."/>
            <person name="Andrzejewski T.M."/>
            <person name="Davidsen T.M."/>
            <person name="Wayne K.J."/>
            <person name="Tettelin H."/>
            <person name="Glass J.I."/>
            <person name="Rusch D."/>
            <person name="Podicherti R."/>
            <person name="Tsui H.-C.T."/>
            <person name="Winkler M.E."/>
        </authorList>
    </citation>
    <scope>NUCLEOTIDE SEQUENCE</scope>
</reference>
<dbReference type="PANTHER" id="PTHR10790">
    <property type="entry name" value="TPR-DOMAIN CONTAINING PROTEIN"/>
    <property type="match status" value="1"/>
</dbReference>
<feature type="transmembrane region" description="Helical" evidence="1">
    <location>
        <begin position="147"/>
        <end position="168"/>
    </location>
</feature>
<evidence type="ECO:0000256" key="1">
    <source>
        <dbReference type="SAM" id="Phobius"/>
    </source>
</evidence>
<feature type="transmembrane region" description="Helical" evidence="1">
    <location>
        <begin position="544"/>
        <end position="562"/>
    </location>
</feature>
<keyword evidence="1" id="KW-1133">Transmembrane helix</keyword>
<organism evidence="2">
    <name type="scientific">marine metagenome</name>
    <dbReference type="NCBI Taxonomy" id="408172"/>
    <lineage>
        <taxon>unclassified sequences</taxon>
        <taxon>metagenomes</taxon>
        <taxon>ecological metagenomes</taxon>
    </lineage>
</organism>
<keyword evidence="1" id="KW-0812">Transmembrane</keyword>
<feature type="transmembrane region" description="Helical" evidence="1">
    <location>
        <begin position="502"/>
        <end position="524"/>
    </location>
</feature>
<feature type="transmembrane region" description="Helical" evidence="1">
    <location>
        <begin position="175"/>
        <end position="195"/>
    </location>
</feature>
<accession>A0A381N9S1</accession>
<dbReference type="AlphaFoldDB" id="A0A381N9S1"/>
<feature type="transmembrane region" description="Helical" evidence="1">
    <location>
        <begin position="432"/>
        <end position="457"/>
    </location>
</feature>
<feature type="transmembrane region" description="Helical" evidence="1">
    <location>
        <begin position="275"/>
        <end position="294"/>
    </location>
</feature>
<dbReference type="EMBL" id="UINC01000221">
    <property type="protein sequence ID" value="SUZ51361.1"/>
    <property type="molecule type" value="Genomic_DNA"/>
</dbReference>
<gene>
    <name evidence="2" type="ORF">METZ01_LOCUS4215</name>
</gene>
<proteinExistence type="predicted"/>
<name>A0A381N9S1_9ZZZZ</name>
<dbReference type="PANTHER" id="PTHR10790:SF51">
    <property type="entry name" value="TETRATRICOPEPTIDE REPEAT PROTEIN"/>
    <property type="match status" value="1"/>
</dbReference>
<feature type="transmembrane region" description="Helical" evidence="1">
    <location>
        <begin position="472"/>
        <end position="490"/>
    </location>
</feature>